<dbReference type="EMBL" id="CP012390">
    <property type="protein sequence ID" value="ALE18999.1"/>
    <property type="molecule type" value="Genomic_DNA"/>
</dbReference>
<evidence type="ECO:0000313" key="1">
    <source>
        <dbReference type="EMBL" id="ALE18999.1"/>
    </source>
</evidence>
<dbReference type="AlphaFoldDB" id="A0A0M4MC82"/>
<reference evidence="1 2" key="1">
    <citation type="journal article" date="2015" name="Genome Announc.">
        <title>Complete Genome Sequences for Two Strains of a Novel Fastidious, Partially Acid-Fast, Gram-Positive Corynebacterineae Bacterium, Derived from Human Clinical Samples.</title>
        <authorList>
            <person name="Nicholson A.C."/>
            <person name="Bell M."/>
            <person name="Humrighouse B.W."/>
            <person name="McQuiston J.R."/>
        </authorList>
    </citation>
    <scope>NUCLEOTIDE SEQUENCE [LARGE SCALE GENOMIC DNA]</scope>
    <source>
        <strain evidence="1 2">X1698</strain>
    </source>
</reference>
<organism evidence="1 2">
    <name type="scientific">Lawsonella clevelandensis</name>
    <dbReference type="NCBI Taxonomy" id="1528099"/>
    <lineage>
        <taxon>Bacteria</taxon>
        <taxon>Bacillati</taxon>
        <taxon>Actinomycetota</taxon>
        <taxon>Actinomycetes</taxon>
        <taxon>Mycobacteriales</taxon>
        <taxon>Lawsonellaceae</taxon>
        <taxon>Lawsonella</taxon>
    </lineage>
</organism>
<dbReference type="Proteomes" id="UP000068137">
    <property type="component" value="Chromosome"/>
</dbReference>
<proteinExistence type="predicted"/>
<sequence length="201" mass="22177">MAFGTTSGTSGQLAQRLPCRQRLHIFVRQFVIQLLHQLFPQLKLGGVVREGLLQPVHNGTLAAHINNPTLPRGGNTMRLHEQPQVSEPQLVPCMVTEPQLRPWLGVPTVQTGCVGDERRAGEIFHRNVGWAWCGRRTHIIGFVVDRDDRRVQFPVSPEHKDAADARPTGLRVIRQIGAADHGGVLGNSLLRGLPRRGLVSG</sequence>
<dbReference type="KEGG" id="cbq:AL705_04385"/>
<name>A0A0M4MC82_9ACTN</name>
<accession>A0A0M4MC82</accession>
<evidence type="ECO:0000313" key="2">
    <source>
        <dbReference type="Proteomes" id="UP000068137"/>
    </source>
</evidence>
<gene>
    <name evidence="1" type="ORF">AL705_04385</name>
</gene>
<protein>
    <submittedName>
        <fullName evidence="1">Uncharacterized protein</fullName>
    </submittedName>
</protein>